<gene>
    <name evidence="2" type="ORF">GWI33_019669</name>
</gene>
<dbReference type="InterPro" id="IPR036047">
    <property type="entry name" value="F-box-like_dom_sf"/>
</dbReference>
<sequence>MDQLEEINDERDHEWDSPTGYYTRAKRRKLSEKYQDKEDFFCKGLFRVSELKRKNPIMFMPTEILQNILRRISYHQLSTNVRLVNRRFRTIAEDLLNLGFKKLESKLYLLIKSTDISLGFTQDDMEIKCISKLLCQLEILNLQYATIMSTIWRYVYNEFYRAPHYCMYGGLIIDTHETFIWKFVHCPDQLYSQAVVRDYDLPSEVSDIVQMTKSFCVHFDKTNEETSAHVHVWSGCKLVDILDTAKFADRIVYFEKLSADRFFAKYSYYFKNSWFVAMPIPLTKTMDWPQKQRMMHMRLRRIVLAHNDMYLQEEQYQRETALRPNAPMAIKKPGNNVYTGYGDIETKFFYYGVMNDGAYNQKFHPDEENDDLDEGDINEFVVQNRGDIELVPINSDDDVLYRLQYLGFKVDVTVSCPPQYAPLKYLRSLPSNEKNVLINKLIRKDNTHIHMNFECLGAHYARLPTKYLYIFDSKKIGEEK</sequence>
<protein>
    <recommendedName>
        <fullName evidence="1">F-box domain-containing protein</fullName>
    </recommendedName>
</protein>
<evidence type="ECO:0000313" key="3">
    <source>
        <dbReference type="Proteomes" id="UP000625711"/>
    </source>
</evidence>
<dbReference type="CDD" id="cd22100">
    <property type="entry name" value="F-box_FBXO28"/>
    <property type="match status" value="1"/>
</dbReference>
<dbReference type="SMART" id="SM00256">
    <property type="entry name" value="FBOX"/>
    <property type="match status" value="1"/>
</dbReference>
<evidence type="ECO:0000313" key="2">
    <source>
        <dbReference type="EMBL" id="KAF7267067.1"/>
    </source>
</evidence>
<evidence type="ECO:0000259" key="1">
    <source>
        <dbReference type="PROSITE" id="PS50181"/>
    </source>
</evidence>
<reference evidence="2" key="1">
    <citation type="submission" date="2020-08" db="EMBL/GenBank/DDBJ databases">
        <title>Genome sequencing and assembly of the red palm weevil Rhynchophorus ferrugineus.</title>
        <authorList>
            <person name="Dias G.B."/>
            <person name="Bergman C.M."/>
            <person name="Manee M."/>
        </authorList>
    </citation>
    <scope>NUCLEOTIDE SEQUENCE</scope>
    <source>
        <strain evidence="2">AA-2017</strain>
        <tissue evidence="2">Whole larva</tissue>
    </source>
</reference>
<accession>A0A834HU02</accession>
<keyword evidence="3" id="KW-1185">Reference proteome</keyword>
<dbReference type="OrthoDB" id="6077919at2759"/>
<comment type="caution">
    <text evidence="2">The sequence shown here is derived from an EMBL/GenBank/DDBJ whole genome shotgun (WGS) entry which is preliminary data.</text>
</comment>
<dbReference type="AlphaFoldDB" id="A0A834HU02"/>
<dbReference type="InterPro" id="IPR001810">
    <property type="entry name" value="F-box_dom"/>
</dbReference>
<proteinExistence type="predicted"/>
<feature type="domain" description="F-box" evidence="1">
    <location>
        <begin position="54"/>
        <end position="103"/>
    </location>
</feature>
<dbReference type="PROSITE" id="PS50181">
    <property type="entry name" value="FBOX"/>
    <property type="match status" value="1"/>
</dbReference>
<organism evidence="2 3">
    <name type="scientific">Rhynchophorus ferrugineus</name>
    <name type="common">Red palm weevil</name>
    <name type="synonym">Curculio ferrugineus</name>
    <dbReference type="NCBI Taxonomy" id="354439"/>
    <lineage>
        <taxon>Eukaryota</taxon>
        <taxon>Metazoa</taxon>
        <taxon>Ecdysozoa</taxon>
        <taxon>Arthropoda</taxon>
        <taxon>Hexapoda</taxon>
        <taxon>Insecta</taxon>
        <taxon>Pterygota</taxon>
        <taxon>Neoptera</taxon>
        <taxon>Endopterygota</taxon>
        <taxon>Coleoptera</taxon>
        <taxon>Polyphaga</taxon>
        <taxon>Cucujiformia</taxon>
        <taxon>Curculionidae</taxon>
        <taxon>Dryophthorinae</taxon>
        <taxon>Rhynchophorus</taxon>
    </lineage>
</organism>
<dbReference type="Proteomes" id="UP000625711">
    <property type="component" value="Unassembled WGS sequence"/>
</dbReference>
<dbReference type="EMBL" id="JAACXV010014472">
    <property type="protein sequence ID" value="KAF7267067.1"/>
    <property type="molecule type" value="Genomic_DNA"/>
</dbReference>
<dbReference type="SUPFAM" id="SSF81383">
    <property type="entry name" value="F-box domain"/>
    <property type="match status" value="1"/>
</dbReference>
<name>A0A834HU02_RHYFE</name>